<dbReference type="SMART" id="SM00487">
    <property type="entry name" value="DEXDc"/>
    <property type="match status" value="1"/>
</dbReference>
<keyword evidence="3 7" id="KW-0347">Helicase</keyword>
<dbReference type="InterPro" id="IPR000629">
    <property type="entry name" value="RNA-helicase_DEAD-box_CS"/>
</dbReference>
<evidence type="ECO:0000256" key="4">
    <source>
        <dbReference type="ARBA" id="ARBA00022840"/>
    </source>
</evidence>
<comment type="domain">
    <text evidence="7">The Q motif is unique to and characteristic of the DEAD box family of RNA helicases and controls ATP binding and hydrolysis.</text>
</comment>
<evidence type="ECO:0000256" key="6">
    <source>
        <dbReference type="ARBA" id="ARBA00037933"/>
    </source>
</evidence>
<evidence type="ECO:0000313" key="11">
    <source>
        <dbReference type="EMBL" id="CAB1434429.1"/>
    </source>
</evidence>
<dbReference type="InterPro" id="IPR027417">
    <property type="entry name" value="P-loop_NTPase"/>
</dbReference>
<comment type="catalytic activity">
    <reaction evidence="7">
        <text>ATP + H2O = ADP + phosphate + H(+)</text>
        <dbReference type="Rhea" id="RHEA:13065"/>
        <dbReference type="ChEBI" id="CHEBI:15377"/>
        <dbReference type="ChEBI" id="CHEBI:15378"/>
        <dbReference type="ChEBI" id="CHEBI:30616"/>
        <dbReference type="ChEBI" id="CHEBI:43474"/>
        <dbReference type="ChEBI" id="CHEBI:456216"/>
        <dbReference type="EC" id="3.6.4.13"/>
    </reaction>
</comment>
<dbReference type="SMART" id="SM01178">
    <property type="entry name" value="DUF4217"/>
    <property type="match status" value="1"/>
</dbReference>
<keyword evidence="12" id="KW-1185">Reference proteome</keyword>
<dbReference type="GO" id="GO:0016787">
    <property type="term" value="F:hydrolase activity"/>
    <property type="evidence" value="ECO:0007669"/>
    <property type="project" value="UniProtKB-KW"/>
</dbReference>
<dbReference type="PROSITE" id="PS51194">
    <property type="entry name" value="HELICASE_CTER"/>
    <property type="match status" value="1"/>
</dbReference>
<comment type="similarity">
    <text evidence="6">Belongs to the DEAD box helicase family. DDX31/DBP7 subfamily.</text>
</comment>
<feature type="region of interest" description="Disordered" evidence="8">
    <location>
        <begin position="47"/>
        <end position="145"/>
    </location>
</feature>
<comment type="caution">
    <text evidence="11">The sequence shown here is derived from an EMBL/GenBank/DDBJ whole genome shotgun (WGS) entry which is preliminary data.</text>
</comment>
<accession>A0A9N7UQK0</accession>
<dbReference type="PANTHER" id="PTHR24031">
    <property type="entry name" value="RNA HELICASE"/>
    <property type="match status" value="1"/>
</dbReference>
<dbReference type="PRINTS" id="PR01217">
    <property type="entry name" value="PRICHEXTENSN"/>
</dbReference>
<keyword evidence="2 7" id="KW-0378">Hydrolase</keyword>
<dbReference type="GO" id="GO:0003724">
    <property type="term" value="F:RNA helicase activity"/>
    <property type="evidence" value="ECO:0007669"/>
    <property type="project" value="UniProtKB-EC"/>
</dbReference>
<dbReference type="GO" id="GO:0005634">
    <property type="term" value="C:nucleus"/>
    <property type="evidence" value="ECO:0007669"/>
    <property type="project" value="UniProtKB-ARBA"/>
</dbReference>
<dbReference type="SUPFAM" id="SSF52540">
    <property type="entry name" value="P-loop containing nucleoside triphosphate hydrolases"/>
    <property type="match status" value="1"/>
</dbReference>
<dbReference type="SMART" id="SM00490">
    <property type="entry name" value="HELICc"/>
    <property type="match status" value="1"/>
</dbReference>
<reference evidence="11" key="1">
    <citation type="submission" date="2020-03" db="EMBL/GenBank/DDBJ databases">
        <authorList>
            <person name="Weist P."/>
        </authorList>
    </citation>
    <scope>NUCLEOTIDE SEQUENCE</scope>
</reference>
<dbReference type="InterPro" id="IPR025313">
    <property type="entry name" value="SPB4-like_CTE"/>
</dbReference>
<dbReference type="Gene3D" id="3.40.50.300">
    <property type="entry name" value="P-loop containing nucleotide triphosphate hydrolases"/>
    <property type="match status" value="2"/>
</dbReference>
<dbReference type="CDD" id="cd17949">
    <property type="entry name" value="DEADc_DDX31"/>
    <property type="match status" value="1"/>
</dbReference>
<feature type="region of interest" description="Disordered" evidence="8">
    <location>
        <begin position="796"/>
        <end position="866"/>
    </location>
</feature>
<proteinExistence type="inferred from homology"/>
<organism evidence="11 12">
    <name type="scientific">Pleuronectes platessa</name>
    <name type="common">European plaice</name>
    <dbReference type="NCBI Taxonomy" id="8262"/>
    <lineage>
        <taxon>Eukaryota</taxon>
        <taxon>Metazoa</taxon>
        <taxon>Chordata</taxon>
        <taxon>Craniata</taxon>
        <taxon>Vertebrata</taxon>
        <taxon>Euteleostomi</taxon>
        <taxon>Actinopterygii</taxon>
        <taxon>Neopterygii</taxon>
        <taxon>Teleostei</taxon>
        <taxon>Neoteleostei</taxon>
        <taxon>Acanthomorphata</taxon>
        <taxon>Carangaria</taxon>
        <taxon>Pleuronectiformes</taxon>
        <taxon>Pleuronectoidei</taxon>
        <taxon>Pleuronectidae</taxon>
        <taxon>Pleuronectes</taxon>
    </lineage>
</organism>
<feature type="compositionally biased region" description="Pro residues" evidence="8">
    <location>
        <begin position="99"/>
        <end position="112"/>
    </location>
</feature>
<dbReference type="AlphaFoldDB" id="A0A9N7UQK0"/>
<dbReference type="PROSITE" id="PS51192">
    <property type="entry name" value="HELICASE_ATP_BIND_1"/>
    <property type="match status" value="1"/>
</dbReference>
<dbReference type="Pfam" id="PF00270">
    <property type="entry name" value="DEAD"/>
    <property type="match status" value="1"/>
</dbReference>
<keyword evidence="1 7" id="KW-0547">Nucleotide-binding</keyword>
<dbReference type="EC" id="3.6.4.13" evidence="7"/>
<feature type="domain" description="Helicase C-terminal" evidence="10">
    <location>
        <begin position="418"/>
        <end position="589"/>
    </location>
</feature>
<evidence type="ECO:0000256" key="1">
    <source>
        <dbReference type="ARBA" id="ARBA00022741"/>
    </source>
</evidence>
<evidence type="ECO:0000259" key="10">
    <source>
        <dbReference type="PROSITE" id="PS51194"/>
    </source>
</evidence>
<feature type="compositionally biased region" description="Basic and acidic residues" evidence="8">
    <location>
        <begin position="71"/>
        <end position="86"/>
    </location>
</feature>
<dbReference type="FunFam" id="3.40.50.300:FF:001399">
    <property type="entry name" value="RNA helicase"/>
    <property type="match status" value="1"/>
</dbReference>
<protein>
    <recommendedName>
        <fullName evidence="7">ATP-dependent RNA helicase</fullName>
        <ecNumber evidence="7">3.6.4.13</ecNumber>
    </recommendedName>
</protein>
<evidence type="ECO:0000256" key="8">
    <source>
        <dbReference type="SAM" id="MobiDB-lite"/>
    </source>
</evidence>
<name>A0A9N7UQK0_PLEPL</name>
<dbReference type="EMBL" id="CADEAL010001662">
    <property type="protein sequence ID" value="CAB1434429.1"/>
    <property type="molecule type" value="Genomic_DNA"/>
</dbReference>
<evidence type="ECO:0000256" key="2">
    <source>
        <dbReference type="ARBA" id="ARBA00022801"/>
    </source>
</evidence>
<comment type="function">
    <text evidence="7">RNA helicase.</text>
</comment>
<dbReference type="InterPro" id="IPR014001">
    <property type="entry name" value="Helicase_ATP-bd"/>
</dbReference>
<evidence type="ECO:0000256" key="3">
    <source>
        <dbReference type="ARBA" id="ARBA00022806"/>
    </source>
</evidence>
<keyword evidence="5 7" id="KW-0694">RNA-binding</keyword>
<feature type="region of interest" description="Disordered" evidence="8">
    <location>
        <begin position="685"/>
        <end position="749"/>
    </location>
</feature>
<feature type="compositionally biased region" description="Basic and acidic residues" evidence="8">
    <location>
        <begin position="715"/>
        <end position="732"/>
    </location>
</feature>
<evidence type="ECO:0000256" key="7">
    <source>
        <dbReference type="RuleBase" id="RU365068"/>
    </source>
</evidence>
<dbReference type="Proteomes" id="UP001153269">
    <property type="component" value="Unassembled WGS sequence"/>
</dbReference>
<dbReference type="CDD" id="cd18787">
    <property type="entry name" value="SF2_C_DEAD"/>
    <property type="match status" value="1"/>
</dbReference>
<dbReference type="Pfam" id="PF13959">
    <property type="entry name" value="CTE_SPB4"/>
    <property type="match status" value="1"/>
</dbReference>
<dbReference type="GO" id="GO:0005524">
    <property type="term" value="F:ATP binding"/>
    <property type="evidence" value="ECO:0007669"/>
    <property type="project" value="UniProtKB-UniRule"/>
</dbReference>
<dbReference type="InterPro" id="IPR011545">
    <property type="entry name" value="DEAD/DEAH_box_helicase_dom"/>
</dbReference>
<dbReference type="Pfam" id="PF00271">
    <property type="entry name" value="Helicase_C"/>
    <property type="match status" value="1"/>
</dbReference>
<evidence type="ECO:0000259" key="9">
    <source>
        <dbReference type="PROSITE" id="PS51192"/>
    </source>
</evidence>
<dbReference type="GO" id="GO:0003723">
    <property type="term" value="F:RNA binding"/>
    <property type="evidence" value="ECO:0007669"/>
    <property type="project" value="UniProtKB-UniRule"/>
</dbReference>
<sequence>MLLRMCGLWRGVAPVTHQEVILTCVGLFGVWMMSSLDDQLCLNISSSFPSAPSGRRKPLSTQQRWARKKQRAEERKLSSAPEKAEPSSKQMRLQEPDTEAPPPEDLLAPPPEPTDRGAQQQKKKKKKKKDGVAEAGRSSIRTSSLFKHNPDIPEILSSTVSQLKEKIFTSDSFSELELHPHLVATLNKDLNVSTLTSVQKQTIPVLLSGRDAVVRSQTGSGKTLSYAVPLVHSLQLVRPKVSRSDGPMAVVIVPTRELAQQTLQIFQKLLKPFTWIVPGVLMGGEKRKSEKARLRKGINVLVSTPGRLVDHIRNTLSIVFSSVRWLILDEADRTLDLGFEKDVTVILNSLNSTGPSRQNVLLSATLSHGVTHLADVCLNDPVSIHVSGPASSELTTINTGTSDPSPASQSESFALPEALQQFVVLVPSKIRLVCLAAFIMNKCQFSQNNKLIVFASSCEVVDFLHRLFTSVLSGPSANKRPPLSFLRLHGNLKQEERSEVFQQFSLSKSGVLLCTDVAARGLDLPQVTWIVQFTPPSAAAEYVHRVGRTARIGGQGSSLLFLTPAETAFIDELANHNISLSEMKLLDILSSLMMDDAYKGRGKYHSKTSSRALEQEIRERATVLQTHFENFVHADAESLQNAKKALQSFLRAYTTYPAHLKHIFHIRSLHLGHAAKSFGLRDAPQSLCSGAPGPRNKNKRQTRSPERNQKKKTAGRAERRFGPGQRDVRQLHSEFSSGLDEQDAKKKKKRRKTIGLLLVLPPPSPPTPPLLLVVRLLHLLLVLGILHLLLFLSSPPSPLTPSPPSPPSPQTPPPPPSCQTPPPPPSPQTPPPPPSPPNPPPPPVPFISLPPSPLTPPPPPRPSTSF</sequence>
<gene>
    <name evidence="11" type="ORF">PLEPLA_LOCUS22475</name>
</gene>
<evidence type="ECO:0000313" key="12">
    <source>
        <dbReference type="Proteomes" id="UP001153269"/>
    </source>
</evidence>
<dbReference type="InterPro" id="IPR001650">
    <property type="entry name" value="Helicase_C-like"/>
</dbReference>
<dbReference type="PROSITE" id="PS00039">
    <property type="entry name" value="DEAD_ATP_HELICASE"/>
    <property type="match status" value="1"/>
</dbReference>
<feature type="domain" description="Helicase ATP-binding" evidence="9">
    <location>
        <begin position="203"/>
        <end position="384"/>
    </location>
</feature>
<evidence type="ECO:0000256" key="5">
    <source>
        <dbReference type="ARBA" id="ARBA00022884"/>
    </source>
</evidence>
<keyword evidence="4 7" id="KW-0067">ATP-binding</keyword>